<comment type="caution">
    <text evidence="1">The sequence shown here is derived from an EMBL/GenBank/DDBJ whole genome shotgun (WGS) entry which is preliminary data.</text>
</comment>
<evidence type="ECO:0000313" key="2">
    <source>
        <dbReference type="Proteomes" id="UP000023152"/>
    </source>
</evidence>
<proteinExistence type="predicted"/>
<dbReference type="AlphaFoldDB" id="X6NF15"/>
<dbReference type="EMBL" id="ASPP01009123">
    <property type="protein sequence ID" value="ETO24591.1"/>
    <property type="molecule type" value="Genomic_DNA"/>
</dbReference>
<name>X6NF15_RETFI</name>
<organism evidence="1 2">
    <name type="scientific">Reticulomyxa filosa</name>
    <dbReference type="NCBI Taxonomy" id="46433"/>
    <lineage>
        <taxon>Eukaryota</taxon>
        <taxon>Sar</taxon>
        <taxon>Rhizaria</taxon>
        <taxon>Retaria</taxon>
        <taxon>Foraminifera</taxon>
        <taxon>Monothalamids</taxon>
        <taxon>Reticulomyxidae</taxon>
        <taxon>Reticulomyxa</taxon>
    </lineage>
</organism>
<sequence length="132" mass="15635">MRALKDVFYLTFLFKKIEKTAFNVLSLWNIEIIFSCITFQKQSKISLKIILLKCRKKTVYYMRLTKKLLIAHILIISQKKSKSILINKTNNYTDSKKGLKFIELKKKDKTKNVSYDMNLCYSSRKGPIRIWG</sequence>
<protein>
    <submittedName>
        <fullName evidence="1">Uncharacterized protein</fullName>
    </submittedName>
</protein>
<evidence type="ECO:0000313" key="1">
    <source>
        <dbReference type="EMBL" id="ETO24591.1"/>
    </source>
</evidence>
<keyword evidence="2" id="KW-1185">Reference proteome</keyword>
<dbReference type="Proteomes" id="UP000023152">
    <property type="component" value="Unassembled WGS sequence"/>
</dbReference>
<accession>X6NF15</accession>
<reference evidence="1 2" key="1">
    <citation type="journal article" date="2013" name="Curr. Biol.">
        <title>The Genome of the Foraminiferan Reticulomyxa filosa.</title>
        <authorList>
            <person name="Glockner G."/>
            <person name="Hulsmann N."/>
            <person name="Schleicher M."/>
            <person name="Noegel A.A."/>
            <person name="Eichinger L."/>
            <person name="Gallinger C."/>
            <person name="Pawlowski J."/>
            <person name="Sierra R."/>
            <person name="Euteneuer U."/>
            <person name="Pillet L."/>
            <person name="Moustafa A."/>
            <person name="Platzer M."/>
            <person name="Groth M."/>
            <person name="Szafranski K."/>
            <person name="Schliwa M."/>
        </authorList>
    </citation>
    <scope>NUCLEOTIDE SEQUENCE [LARGE SCALE GENOMIC DNA]</scope>
</reference>
<gene>
    <name evidence="1" type="ORF">RFI_12566</name>
</gene>